<dbReference type="RefSeq" id="WP_136776834.1">
    <property type="nucleotide sequence ID" value="NZ_SUPK01000002.1"/>
</dbReference>
<accession>A0A4U0FJ35</accession>
<dbReference type="AlphaFoldDB" id="A0A4U0FJ35"/>
<comment type="caution">
    <text evidence="2">The sequence shown here is derived from an EMBL/GenBank/DDBJ whole genome shotgun (WGS) entry which is preliminary data.</text>
</comment>
<evidence type="ECO:0000313" key="3">
    <source>
        <dbReference type="Proteomes" id="UP000309673"/>
    </source>
</evidence>
<gene>
    <name evidence="2" type="ORF">E5161_06215</name>
</gene>
<protein>
    <recommendedName>
        <fullName evidence="4">DUF3679 domain-containing protein</fullName>
    </recommendedName>
</protein>
<keyword evidence="3" id="KW-1185">Reference proteome</keyword>
<sequence length="128" mass="13639">MRRDSFKLLIVAGIVAFAVLYGMELASHGISTVYGPMDSPTVAEDPASAEEDWTLPPRRTAPDAFGGAAAVQPEAPYPWGGQEEPVIPRNDRIPVVDRISGKTAEVLHGLSSGGIRFVVSLFDKMTGS</sequence>
<dbReference type="Proteomes" id="UP000309673">
    <property type="component" value="Unassembled WGS sequence"/>
</dbReference>
<proteinExistence type="predicted"/>
<evidence type="ECO:0000256" key="1">
    <source>
        <dbReference type="SAM" id="MobiDB-lite"/>
    </source>
</evidence>
<feature type="region of interest" description="Disordered" evidence="1">
    <location>
        <begin position="36"/>
        <end position="65"/>
    </location>
</feature>
<reference evidence="2 3" key="1">
    <citation type="submission" date="2019-04" db="EMBL/GenBank/DDBJ databases">
        <title>Cohnella sp. nov., isolated from soil.</title>
        <authorList>
            <person name="Kim W."/>
        </authorList>
    </citation>
    <scope>NUCLEOTIDE SEQUENCE [LARGE SCALE GENOMIC DNA]</scope>
    <source>
        <strain evidence="2 3">CAU 1483</strain>
    </source>
</reference>
<dbReference type="OrthoDB" id="2660342at2"/>
<evidence type="ECO:0008006" key="4">
    <source>
        <dbReference type="Google" id="ProtNLM"/>
    </source>
</evidence>
<evidence type="ECO:0000313" key="2">
    <source>
        <dbReference type="EMBL" id="TJY43472.1"/>
    </source>
</evidence>
<organism evidence="2 3">
    <name type="scientific">Cohnella pontilimi</name>
    <dbReference type="NCBI Taxonomy" id="2564100"/>
    <lineage>
        <taxon>Bacteria</taxon>
        <taxon>Bacillati</taxon>
        <taxon>Bacillota</taxon>
        <taxon>Bacilli</taxon>
        <taxon>Bacillales</taxon>
        <taxon>Paenibacillaceae</taxon>
        <taxon>Cohnella</taxon>
    </lineage>
</organism>
<name>A0A4U0FJ35_9BACL</name>
<dbReference type="EMBL" id="SUPK01000002">
    <property type="protein sequence ID" value="TJY43472.1"/>
    <property type="molecule type" value="Genomic_DNA"/>
</dbReference>